<evidence type="ECO:0000313" key="5">
    <source>
        <dbReference type="EMBL" id="BAM79646.1"/>
    </source>
</evidence>
<keyword evidence="2" id="KW-0863">Zinc-finger</keyword>
<evidence type="ECO:0000256" key="3">
    <source>
        <dbReference type="ARBA" id="ARBA00022833"/>
    </source>
</evidence>
<evidence type="ECO:0000256" key="1">
    <source>
        <dbReference type="ARBA" id="ARBA00022723"/>
    </source>
</evidence>
<dbReference type="PANTHER" id="PTHR12805">
    <property type="entry name" value="KIN17 KIN, ANTIGENIC DETERMINANT OF RECA PROTEIN HOMOLOG"/>
    <property type="match status" value="1"/>
</dbReference>
<protein>
    <recommendedName>
        <fullName evidence="4">C2H2-type domain-containing protein</fullName>
    </recommendedName>
</protein>
<dbReference type="KEGG" id="cme:CYME_CMG137C"/>
<organism evidence="5 6">
    <name type="scientific">Cyanidioschyzon merolae (strain NIES-3377 / 10D)</name>
    <name type="common">Unicellular red alga</name>
    <dbReference type="NCBI Taxonomy" id="280699"/>
    <lineage>
        <taxon>Eukaryota</taxon>
        <taxon>Rhodophyta</taxon>
        <taxon>Bangiophyceae</taxon>
        <taxon>Cyanidiales</taxon>
        <taxon>Cyanidiaceae</taxon>
        <taxon>Cyanidioschyzon</taxon>
    </lineage>
</organism>
<dbReference type="Gene3D" id="3.30.160.60">
    <property type="entry name" value="Classic Zinc Finger"/>
    <property type="match status" value="1"/>
</dbReference>
<dbReference type="GO" id="GO:0006260">
    <property type="term" value="P:DNA replication"/>
    <property type="evidence" value="ECO:0007669"/>
    <property type="project" value="TreeGrafter"/>
</dbReference>
<dbReference type="InterPro" id="IPR019447">
    <property type="entry name" value="DNA/RNA-bd_Kin17_WH-like_dom"/>
</dbReference>
<dbReference type="STRING" id="280699.M1UQ57"/>
<evidence type="ECO:0000256" key="2">
    <source>
        <dbReference type="ARBA" id="ARBA00022771"/>
    </source>
</evidence>
<accession>M1UQ57</accession>
<dbReference type="SUPFAM" id="SSF57667">
    <property type="entry name" value="beta-beta-alpha zinc fingers"/>
    <property type="match status" value="1"/>
</dbReference>
<reference evidence="5 6" key="2">
    <citation type="journal article" date="2007" name="BMC Biol.">
        <title>A 100%-complete sequence reveals unusually simple genomic features in the hot-spring red alga Cyanidioschyzon merolae.</title>
        <authorList>
            <person name="Nozaki H."/>
            <person name="Takano H."/>
            <person name="Misumi O."/>
            <person name="Terasawa K."/>
            <person name="Matsuzaki M."/>
            <person name="Maruyama S."/>
            <person name="Nishida K."/>
            <person name="Yagisawa F."/>
            <person name="Yoshida Y."/>
            <person name="Fujiwara T."/>
            <person name="Takio S."/>
            <person name="Tamura K."/>
            <person name="Chung S.J."/>
            <person name="Nakamura S."/>
            <person name="Kuroiwa H."/>
            <person name="Tanaka K."/>
            <person name="Sato N."/>
            <person name="Kuroiwa T."/>
        </authorList>
    </citation>
    <scope>NUCLEOTIDE SEQUENCE [LARGE SCALE GENOMIC DNA]</scope>
    <source>
        <strain evidence="5 6">10D</strain>
    </source>
</reference>
<dbReference type="HOGENOM" id="CLU_802557_0_0_1"/>
<dbReference type="PROSITE" id="PS00028">
    <property type="entry name" value="ZINC_FINGER_C2H2_1"/>
    <property type="match status" value="1"/>
</dbReference>
<dbReference type="Pfam" id="PF10357">
    <property type="entry name" value="WH_KIN17"/>
    <property type="match status" value="1"/>
</dbReference>
<name>M1UQ57_CYAM1</name>
<dbReference type="Gene3D" id="1.10.10.2030">
    <property type="entry name" value="DNA/RNA-binding protein Kin17, conserved domain"/>
    <property type="match status" value="1"/>
</dbReference>
<dbReference type="InterPro" id="IPR013087">
    <property type="entry name" value="Znf_C2H2_type"/>
</dbReference>
<dbReference type="AlphaFoldDB" id="M1UQ57"/>
<reference evidence="5 6" key="1">
    <citation type="journal article" date="2004" name="Nature">
        <title>Genome sequence of the ultrasmall unicellular red alga Cyanidioschyzon merolae 10D.</title>
        <authorList>
            <person name="Matsuzaki M."/>
            <person name="Misumi O."/>
            <person name="Shin-i T."/>
            <person name="Maruyama S."/>
            <person name="Takahara M."/>
            <person name="Miyagishima S."/>
            <person name="Mori T."/>
            <person name="Nishida K."/>
            <person name="Yagisawa F."/>
            <person name="Nishida K."/>
            <person name="Yoshida Y."/>
            <person name="Nishimura Y."/>
            <person name="Nakao S."/>
            <person name="Kobayashi T."/>
            <person name="Momoyama Y."/>
            <person name="Higashiyama T."/>
            <person name="Minoda A."/>
            <person name="Sano M."/>
            <person name="Nomoto H."/>
            <person name="Oishi K."/>
            <person name="Hayashi H."/>
            <person name="Ohta F."/>
            <person name="Nishizaka S."/>
            <person name="Haga S."/>
            <person name="Miura S."/>
            <person name="Morishita T."/>
            <person name="Kabeya Y."/>
            <person name="Terasawa K."/>
            <person name="Suzuki Y."/>
            <person name="Ishii Y."/>
            <person name="Asakawa S."/>
            <person name="Takano H."/>
            <person name="Ohta N."/>
            <person name="Kuroiwa H."/>
            <person name="Tanaka K."/>
            <person name="Shimizu N."/>
            <person name="Sugano S."/>
            <person name="Sato N."/>
            <person name="Nozaki H."/>
            <person name="Ogasawara N."/>
            <person name="Kohara Y."/>
            <person name="Kuroiwa T."/>
        </authorList>
    </citation>
    <scope>NUCLEOTIDE SEQUENCE [LARGE SCALE GENOMIC DNA]</scope>
    <source>
        <strain evidence="5 6">10D</strain>
    </source>
</reference>
<proteinExistence type="predicted"/>
<dbReference type="Gramene" id="CMG137CT">
    <property type="protein sequence ID" value="CMG137CT"/>
    <property type="gene ID" value="CMG137C"/>
</dbReference>
<dbReference type="GeneID" id="16993210"/>
<dbReference type="Proteomes" id="UP000007014">
    <property type="component" value="Chromosome 7"/>
</dbReference>
<dbReference type="PANTHER" id="PTHR12805:SF0">
    <property type="entry name" value="DNA_RNA-BINDING PROTEIN KIN17"/>
    <property type="match status" value="1"/>
</dbReference>
<dbReference type="RefSeq" id="XP_005535932.1">
    <property type="nucleotide sequence ID" value="XM_005535875.1"/>
</dbReference>
<dbReference type="Pfam" id="PF12171">
    <property type="entry name" value="zf-C2H2_jaz"/>
    <property type="match status" value="1"/>
</dbReference>
<dbReference type="OrthoDB" id="10266249at2759"/>
<dbReference type="InterPro" id="IPR022755">
    <property type="entry name" value="Znf_C2H2_jaz"/>
</dbReference>
<dbReference type="GO" id="GO:0008270">
    <property type="term" value="F:zinc ion binding"/>
    <property type="evidence" value="ECO:0007669"/>
    <property type="project" value="UniProtKB-KW"/>
</dbReference>
<dbReference type="eggNOG" id="KOG2837">
    <property type="taxonomic scope" value="Eukaryota"/>
</dbReference>
<gene>
    <name evidence="5" type="ORF">CYME_CMG137C</name>
</gene>
<keyword evidence="3" id="KW-0862">Zinc</keyword>
<dbReference type="SMART" id="SM01253">
    <property type="entry name" value="Kin17_mid"/>
    <property type="match status" value="1"/>
</dbReference>
<dbReference type="GO" id="GO:0006974">
    <property type="term" value="P:DNA damage response"/>
    <property type="evidence" value="ECO:0007669"/>
    <property type="project" value="TreeGrafter"/>
</dbReference>
<keyword evidence="6" id="KW-1185">Reference proteome</keyword>
<evidence type="ECO:0000259" key="4">
    <source>
        <dbReference type="PROSITE" id="PS00028"/>
    </source>
</evidence>
<dbReference type="InterPro" id="IPR036236">
    <property type="entry name" value="Znf_C2H2_sf"/>
</dbReference>
<feature type="domain" description="C2H2-type" evidence="4">
    <location>
        <begin position="23"/>
        <end position="45"/>
    </location>
</feature>
<dbReference type="InterPro" id="IPR037321">
    <property type="entry name" value="KIN17-like"/>
</dbReference>
<dbReference type="GO" id="GO:0003690">
    <property type="term" value="F:double-stranded DNA binding"/>
    <property type="evidence" value="ECO:0007669"/>
    <property type="project" value="TreeGrafter"/>
</dbReference>
<dbReference type="GO" id="GO:0005634">
    <property type="term" value="C:nucleus"/>
    <property type="evidence" value="ECO:0007669"/>
    <property type="project" value="TreeGrafter"/>
</dbReference>
<evidence type="ECO:0000313" key="6">
    <source>
        <dbReference type="Proteomes" id="UP000007014"/>
    </source>
</evidence>
<dbReference type="EMBL" id="AP006489">
    <property type="protein sequence ID" value="BAM79646.1"/>
    <property type="molecule type" value="Genomic_DNA"/>
</dbReference>
<sequence length="346" mass="39195">MSTPRAIARRLRSQAKPALRLYCQVCERQFRDQRALDTHQAGRAHQERVIALAGNESACRALFSERFFSQFLLALAQLSRTSQFPDRRVQATKVYDYVTQDPRHVRLHATRWQSLRRFLQWLLAHCPDRVVFVSEGETSPHTSAVVRLQPERVWLVSIQDTVHGNVSKAPGIPLSNKSILELHERRLGTNLPQVARSSVTAAEAHVAQSAVCESERDIVDVQRLVMEFDSWNPPPTRATRLAAQHMPAQVLHSMDKSWIPRYQAGDLVVIRNKALAQGALHERLGVVLQQAPVMHGCVVDVVVSLLPAEPLLYVLRMDQDELELADEARRSGINPWIDTSRLRVFA</sequence>
<dbReference type="InterPro" id="IPR038254">
    <property type="entry name" value="KIN17_WH-like_sf"/>
</dbReference>
<keyword evidence="1" id="KW-0479">Metal-binding</keyword>